<evidence type="ECO:0000256" key="1">
    <source>
        <dbReference type="ARBA" id="ARBA00022964"/>
    </source>
</evidence>
<organism evidence="4 5">
    <name type="scientific">Colletotrichum shisoi</name>
    <dbReference type="NCBI Taxonomy" id="2078593"/>
    <lineage>
        <taxon>Eukaryota</taxon>
        <taxon>Fungi</taxon>
        <taxon>Dikarya</taxon>
        <taxon>Ascomycota</taxon>
        <taxon>Pezizomycotina</taxon>
        <taxon>Sordariomycetes</taxon>
        <taxon>Hypocreomycetidae</taxon>
        <taxon>Glomerellales</taxon>
        <taxon>Glomerellaceae</taxon>
        <taxon>Colletotrichum</taxon>
        <taxon>Colletotrichum destructivum species complex</taxon>
    </lineage>
</organism>
<dbReference type="Proteomes" id="UP000326340">
    <property type="component" value="Unassembled WGS sequence"/>
</dbReference>
<keyword evidence="2" id="KW-0560">Oxidoreductase</keyword>
<dbReference type="InterPro" id="IPR047183">
    <property type="entry name" value="GDO-like"/>
</dbReference>
<name>A0A5Q4B9Y3_9PEZI</name>
<comment type="caution">
    <text evidence="4">The sequence shown here is derived from an EMBL/GenBank/DDBJ whole genome shotgun (WGS) entry which is preliminary data.</text>
</comment>
<dbReference type="GO" id="GO:0051213">
    <property type="term" value="F:dioxygenase activity"/>
    <property type="evidence" value="ECO:0007669"/>
    <property type="project" value="UniProtKB-KW"/>
</dbReference>
<keyword evidence="5" id="KW-1185">Reference proteome</keyword>
<gene>
    <name evidence="4" type="primary">NagI</name>
    <name evidence="4" type="ORF">CSHISOI_11851</name>
</gene>
<feature type="non-terminal residue" evidence="4">
    <location>
        <position position="211"/>
    </location>
</feature>
<dbReference type="AlphaFoldDB" id="A0A5Q4B9Y3"/>
<feature type="domain" description="Cupin type-2" evidence="3">
    <location>
        <begin position="120"/>
        <end position="186"/>
    </location>
</feature>
<dbReference type="PANTHER" id="PTHR41517">
    <property type="entry name" value="1,2-DIOXYGENASE PROTEIN-RELATED"/>
    <property type="match status" value="1"/>
</dbReference>
<dbReference type="SUPFAM" id="SSF51182">
    <property type="entry name" value="RmlC-like cupins"/>
    <property type="match status" value="1"/>
</dbReference>
<dbReference type="CDD" id="cd02216">
    <property type="entry name" value="cupin_GDO-like_N"/>
    <property type="match status" value="1"/>
</dbReference>
<dbReference type="InterPro" id="IPR014710">
    <property type="entry name" value="RmlC-like_jellyroll"/>
</dbReference>
<evidence type="ECO:0000259" key="3">
    <source>
        <dbReference type="Pfam" id="PF07883"/>
    </source>
</evidence>
<accession>A0A5Q4B9Y3</accession>
<dbReference type="PANTHER" id="PTHR41517:SF1">
    <property type="entry name" value="CUPIN"/>
    <property type="match status" value="1"/>
</dbReference>
<proteinExistence type="predicted"/>
<keyword evidence="1 4" id="KW-0223">Dioxygenase</keyword>
<dbReference type="InterPro" id="IPR011051">
    <property type="entry name" value="RmlC_Cupin_sf"/>
</dbReference>
<dbReference type="EMBL" id="PUHP01011270">
    <property type="protein sequence ID" value="TQN63567.1"/>
    <property type="molecule type" value="Genomic_DNA"/>
</dbReference>
<dbReference type="Pfam" id="PF07883">
    <property type="entry name" value="Cupin_2"/>
    <property type="match status" value="1"/>
</dbReference>
<evidence type="ECO:0000313" key="5">
    <source>
        <dbReference type="Proteomes" id="UP000326340"/>
    </source>
</evidence>
<dbReference type="InterPro" id="IPR013096">
    <property type="entry name" value="Cupin_2"/>
</dbReference>
<dbReference type="Gene3D" id="2.60.120.10">
    <property type="entry name" value="Jelly Rolls"/>
    <property type="match status" value="2"/>
</dbReference>
<sequence length="211" mass="24005">MDSPHEDDSKARAMNDYLQELPSQHLEPLWSQMNVMVPPTPAPVAKPHIWKYADSLPLLHKAAEMVGEKQAERRVLMLVNPNMGMHSYPSPNPNYSERATHESRLVQESPYTTDTIYGGLQIVNPGETAPAHRHIAFALRFIIDGEGFTAVEGKKMPLRRGDVVVTPTWHWHDHGNESDAPVIWLDALNLPLFRFTPVHFAEQYHESRYPS</sequence>
<reference evidence="4 5" key="1">
    <citation type="journal article" date="2019" name="Sci. Rep.">
        <title>Colletotrichum shisoi sp. nov., an anthracnose pathogen of Perilla frutescens in Japan: molecular phylogenetic, morphological and genomic evidence.</title>
        <authorList>
            <person name="Gan P."/>
            <person name="Tsushima A."/>
            <person name="Hiroyama R."/>
            <person name="Narusaka M."/>
            <person name="Takano Y."/>
            <person name="Narusaka Y."/>
            <person name="Kawaradani M."/>
            <person name="Damm U."/>
            <person name="Shirasu K."/>
        </authorList>
    </citation>
    <scope>NUCLEOTIDE SEQUENCE [LARGE SCALE GENOMIC DNA]</scope>
    <source>
        <strain evidence="4 5">PG-2018a</strain>
    </source>
</reference>
<evidence type="ECO:0000256" key="2">
    <source>
        <dbReference type="ARBA" id="ARBA00023002"/>
    </source>
</evidence>
<dbReference type="OrthoDB" id="2205143at2759"/>
<protein>
    <submittedName>
        <fullName evidence="4">Gentisate 1,2-dioxygenase</fullName>
    </submittedName>
</protein>
<evidence type="ECO:0000313" key="4">
    <source>
        <dbReference type="EMBL" id="TQN63567.1"/>
    </source>
</evidence>